<dbReference type="InterPro" id="IPR006135">
    <property type="entry name" value="T3SS_substrate_exporter"/>
</dbReference>
<dbReference type="Gene3D" id="6.10.250.2080">
    <property type="match status" value="1"/>
</dbReference>
<dbReference type="GO" id="GO:0009306">
    <property type="term" value="P:protein secretion"/>
    <property type="evidence" value="ECO:0007669"/>
    <property type="project" value="InterPro"/>
</dbReference>
<dbReference type="KEGG" id="plon:Pla110_08360"/>
<keyword evidence="4 13" id="KW-0813">Transport</keyword>
<organism evidence="15 16">
    <name type="scientific">Polystyrenella longa</name>
    <dbReference type="NCBI Taxonomy" id="2528007"/>
    <lineage>
        <taxon>Bacteria</taxon>
        <taxon>Pseudomonadati</taxon>
        <taxon>Planctomycetota</taxon>
        <taxon>Planctomycetia</taxon>
        <taxon>Planctomycetales</taxon>
        <taxon>Planctomycetaceae</taxon>
        <taxon>Polystyrenella</taxon>
    </lineage>
</organism>
<evidence type="ECO:0000256" key="3">
    <source>
        <dbReference type="ARBA" id="ARBA00021622"/>
    </source>
</evidence>
<dbReference type="GO" id="GO:0044780">
    <property type="term" value="P:bacterial-type flagellum assembly"/>
    <property type="evidence" value="ECO:0007669"/>
    <property type="project" value="InterPro"/>
</dbReference>
<evidence type="ECO:0000256" key="9">
    <source>
        <dbReference type="ARBA" id="ARBA00022989"/>
    </source>
</evidence>
<feature type="transmembrane region" description="Helical" evidence="13">
    <location>
        <begin position="153"/>
        <end position="174"/>
    </location>
</feature>
<dbReference type="PRINTS" id="PR00950">
    <property type="entry name" value="TYPE3IMSPROT"/>
</dbReference>
<evidence type="ECO:0000313" key="16">
    <source>
        <dbReference type="Proteomes" id="UP000317178"/>
    </source>
</evidence>
<dbReference type="InterPro" id="IPR029025">
    <property type="entry name" value="T3SS_substrate_exporter_C"/>
</dbReference>
<proteinExistence type="inferred from homology"/>
<keyword evidence="10 13" id="KW-0472">Membrane</keyword>
<keyword evidence="7 13" id="KW-1005">Bacterial flagellum biogenesis</keyword>
<keyword evidence="8 13" id="KW-0653">Protein transport</keyword>
<sequence length="362" mass="40021">MASDDSGDKTEDPTERKRSQAREQGNVAKSADLNAAALMLMTAVVIYWYAIPLCEFTMDLMRASLSTGVSSDSDPIVLLERLPQTVEAVAAEVLPILLMMFSTAIAINLLQIGFLFSPEALQPKMSRLNPLEGVKRIVSVRALAKLATSIGKLLVLIGIASYVIWGAIPEFGALSLFGVESTQVLTTVKDETAMLAFKLSMALLVIAGLDYAFQKWKHEEDLKMSKQEVREEMKQMEGDPHIRARRREIHRRLASAQEMSRVPEADVVITNPTHVSVALKYDPETMPAPVVVAKGMGEIALRIREIAAQHKIPIIERPPLARSLYKSVKAGHPIPADMYEVFVEIMAYVYRLTGKKLPGQHS</sequence>
<evidence type="ECO:0000256" key="13">
    <source>
        <dbReference type="RuleBase" id="RU364091"/>
    </source>
</evidence>
<dbReference type="SUPFAM" id="SSF160544">
    <property type="entry name" value="EscU C-terminal domain-like"/>
    <property type="match status" value="1"/>
</dbReference>
<evidence type="ECO:0000256" key="11">
    <source>
        <dbReference type="ARBA" id="ARBA00023225"/>
    </source>
</evidence>
<dbReference type="InterPro" id="IPR006136">
    <property type="entry name" value="FlhB"/>
</dbReference>
<dbReference type="NCBIfam" id="TIGR00328">
    <property type="entry name" value="flhB"/>
    <property type="match status" value="1"/>
</dbReference>
<comment type="function">
    <text evidence="12 13">Required for formation of the rod structure in the basal body of the flagellar apparatus. Together with FliI and FliH, may constitute the export apparatus of flagellin.</text>
</comment>
<dbReference type="PANTHER" id="PTHR30531:SF12">
    <property type="entry name" value="FLAGELLAR BIOSYNTHETIC PROTEIN FLHB"/>
    <property type="match status" value="1"/>
</dbReference>
<keyword evidence="15" id="KW-0966">Cell projection</keyword>
<dbReference type="EMBL" id="CP036281">
    <property type="protein sequence ID" value="QDU79131.1"/>
    <property type="molecule type" value="Genomic_DNA"/>
</dbReference>
<keyword evidence="5 13" id="KW-1003">Cell membrane</keyword>
<keyword evidence="11 13" id="KW-1006">Bacterial flagellum protein export</keyword>
<accession>A0A518CIT5</accession>
<keyword evidence="15" id="KW-0969">Cilium</keyword>
<evidence type="ECO:0000256" key="14">
    <source>
        <dbReference type="SAM" id="MobiDB-lite"/>
    </source>
</evidence>
<name>A0A518CIT5_9PLAN</name>
<evidence type="ECO:0000256" key="1">
    <source>
        <dbReference type="ARBA" id="ARBA00004651"/>
    </source>
</evidence>
<evidence type="ECO:0000256" key="6">
    <source>
        <dbReference type="ARBA" id="ARBA00022692"/>
    </source>
</evidence>
<dbReference type="Pfam" id="PF01312">
    <property type="entry name" value="Bac_export_2"/>
    <property type="match status" value="1"/>
</dbReference>
<gene>
    <name evidence="13 15" type="primary">flhB</name>
    <name evidence="15" type="ORF">Pla110_08360</name>
</gene>
<dbReference type="PANTHER" id="PTHR30531">
    <property type="entry name" value="FLAGELLAR BIOSYNTHETIC PROTEIN FLHB"/>
    <property type="match status" value="1"/>
</dbReference>
<evidence type="ECO:0000256" key="4">
    <source>
        <dbReference type="ARBA" id="ARBA00022448"/>
    </source>
</evidence>
<dbReference type="GO" id="GO:0005886">
    <property type="term" value="C:plasma membrane"/>
    <property type="evidence" value="ECO:0007669"/>
    <property type="project" value="UniProtKB-SubCell"/>
</dbReference>
<reference evidence="15 16" key="1">
    <citation type="submission" date="2019-02" db="EMBL/GenBank/DDBJ databases">
        <title>Deep-cultivation of Planctomycetes and their phenomic and genomic characterization uncovers novel biology.</title>
        <authorList>
            <person name="Wiegand S."/>
            <person name="Jogler M."/>
            <person name="Boedeker C."/>
            <person name="Pinto D."/>
            <person name="Vollmers J."/>
            <person name="Rivas-Marin E."/>
            <person name="Kohn T."/>
            <person name="Peeters S.H."/>
            <person name="Heuer A."/>
            <person name="Rast P."/>
            <person name="Oberbeckmann S."/>
            <person name="Bunk B."/>
            <person name="Jeske O."/>
            <person name="Meyerdierks A."/>
            <person name="Storesund J.E."/>
            <person name="Kallscheuer N."/>
            <person name="Luecker S."/>
            <person name="Lage O.M."/>
            <person name="Pohl T."/>
            <person name="Merkel B.J."/>
            <person name="Hornburger P."/>
            <person name="Mueller R.-W."/>
            <person name="Bruemmer F."/>
            <person name="Labrenz M."/>
            <person name="Spormann A.M."/>
            <person name="Op den Camp H."/>
            <person name="Overmann J."/>
            <person name="Amann R."/>
            <person name="Jetten M.S.M."/>
            <person name="Mascher T."/>
            <person name="Medema M.H."/>
            <person name="Devos D.P."/>
            <person name="Kaster A.-K."/>
            <person name="Ovreas L."/>
            <person name="Rohde M."/>
            <person name="Galperin M.Y."/>
            <person name="Jogler C."/>
        </authorList>
    </citation>
    <scope>NUCLEOTIDE SEQUENCE [LARGE SCALE GENOMIC DNA]</scope>
    <source>
        <strain evidence="15 16">Pla110</strain>
    </source>
</reference>
<dbReference type="RefSeq" id="WP_144993491.1">
    <property type="nucleotide sequence ID" value="NZ_CP036281.1"/>
</dbReference>
<feature type="compositionally biased region" description="Basic and acidic residues" evidence="14">
    <location>
        <begin position="1"/>
        <end position="21"/>
    </location>
</feature>
<evidence type="ECO:0000256" key="2">
    <source>
        <dbReference type="ARBA" id="ARBA00010690"/>
    </source>
</evidence>
<keyword evidence="9 13" id="KW-1133">Transmembrane helix</keyword>
<keyword evidence="16" id="KW-1185">Reference proteome</keyword>
<protein>
    <recommendedName>
        <fullName evidence="3 13">Flagellar biosynthetic protein FlhB</fullName>
    </recommendedName>
</protein>
<evidence type="ECO:0000256" key="7">
    <source>
        <dbReference type="ARBA" id="ARBA00022795"/>
    </source>
</evidence>
<evidence type="ECO:0000256" key="5">
    <source>
        <dbReference type="ARBA" id="ARBA00022475"/>
    </source>
</evidence>
<comment type="subcellular location">
    <subcellularLocation>
        <location evidence="1">Cell membrane</location>
        <topology evidence="1">Multi-pass membrane protein</topology>
    </subcellularLocation>
</comment>
<dbReference type="Gene3D" id="3.40.1690.10">
    <property type="entry name" value="secretion proteins EscU"/>
    <property type="match status" value="1"/>
</dbReference>
<feature type="transmembrane region" description="Helical" evidence="13">
    <location>
        <begin position="93"/>
        <end position="117"/>
    </location>
</feature>
<comment type="similarity">
    <text evidence="2 13">Belongs to the type III secretion exporter family.</text>
</comment>
<evidence type="ECO:0000256" key="8">
    <source>
        <dbReference type="ARBA" id="ARBA00022927"/>
    </source>
</evidence>
<evidence type="ECO:0000256" key="12">
    <source>
        <dbReference type="ARBA" id="ARBA00025078"/>
    </source>
</evidence>
<dbReference type="OrthoDB" id="9807950at2"/>
<keyword evidence="6 13" id="KW-0812">Transmembrane</keyword>
<feature type="region of interest" description="Disordered" evidence="14">
    <location>
        <begin position="1"/>
        <end position="26"/>
    </location>
</feature>
<dbReference type="AlphaFoldDB" id="A0A518CIT5"/>
<feature type="transmembrane region" description="Helical" evidence="13">
    <location>
        <begin position="31"/>
        <end position="51"/>
    </location>
</feature>
<keyword evidence="15" id="KW-0282">Flagellum</keyword>
<comment type="caution">
    <text evidence="13">Lacks conserved residue(s) required for the propagation of feature annotation.</text>
</comment>
<evidence type="ECO:0000313" key="15">
    <source>
        <dbReference type="EMBL" id="QDU79131.1"/>
    </source>
</evidence>
<dbReference type="Proteomes" id="UP000317178">
    <property type="component" value="Chromosome"/>
</dbReference>
<evidence type="ECO:0000256" key="10">
    <source>
        <dbReference type="ARBA" id="ARBA00023136"/>
    </source>
</evidence>